<dbReference type="EMBL" id="CAMXCT020000001">
    <property type="protein sequence ID" value="CAL1125343.1"/>
    <property type="molecule type" value="Genomic_DNA"/>
</dbReference>
<gene>
    <name evidence="2" type="ORF">C1SCF055_LOCUS558</name>
</gene>
<name>A0A9P1BEG4_9DINO</name>
<dbReference type="EMBL" id="CAMXCT010000001">
    <property type="protein sequence ID" value="CAI3971968.1"/>
    <property type="molecule type" value="Genomic_DNA"/>
</dbReference>
<feature type="domain" description="Methyltransferase" evidence="1">
    <location>
        <begin position="176"/>
        <end position="304"/>
    </location>
</feature>
<keyword evidence="3" id="KW-0808">Transferase</keyword>
<evidence type="ECO:0000313" key="2">
    <source>
        <dbReference type="EMBL" id="CAI3971968.1"/>
    </source>
</evidence>
<dbReference type="GO" id="GO:0008168">
    <property type="term" value="F:methyltransferase activity"/>
    <property type="evidence" value="ECO:0007669"/>
    <property type="project" value="UniProtKB-KW"/>
</dbReference>
<sequence>MATQENSTAGETVALELTRDEAQLLVKSLAMTRNGRRFEFRTGDGKEIEEQESFLKAIDDLSTRLQLFQIGIRTMAYVRSNPVAGNPSKTKVCSKRLAWLSGCLLLCACLDGSVPAAEPDVATGPAVSEAIPPPLTEYKGRTIAPTMSYRGAPWLTRATREKEESCRELLEALQLKPGQVACDIGCGNGFYTLKLAELVGDEGKVLAVDIQPEMLTLLRERAKAEGVTNVEPILSTVIDPDLPEGTIDLILLVDVYHEFSHPEHMLQAMRRSLAPNGRIALVEFREEDPLVPIKPLHKMSKKQMLKEFLPNGFRLVDKYDDLPWQHVMFFAVDDEEDSVSQNPIVRIAAQTEYRQASLHLGIAATTPDGFVVRTARVVLNAVGNRCEIQTRPSPVNVFDVCNESASGQYSSCIDETWLRHHVESTRGIGFLCEFETYR</sequence>
<dbReference type="EMBL" id="CAMXCT030000001">
    <property type="protein sequence ID" value="CAL4759280.1"/>
    <property type="molecule type" value="Genomic_DNA"/>
</dbReference>
<evidence type="ECO:0000313" key="3">
    <source>
        <dbReference type="EMBL" id="CAL4759280.1"/>
    </source>
</evidence>
<dbReference type="Gene3D" id="3.40.50.150">
    <property type="entry name" value="Vaccinia Virus protein VP39"/>
    <property type="match status" value="1"/>
</dbReference>
<accession>A0A9P1BEG4</accession>
<evidence type="ECO:0000259" key="1">
    <source>
        <dbReference type="Pfam" id="PF13847"/>
    </source>
</evidence>
<reference evidence="3 4" key="2">
    <citation type="submission" date="2024-05" db="EMBL/GenBank/DDBJ databases">
        <authorList>
            <person name="Chen Y."/>
            <person name="Shah S."/>
            <person name="Dougan E. K."/>
            <person name="Thang M."/>
            <person name="Chan C."/>
        </authorList>
    </citation>
    <scope>NUCLEOTIDE SEQUENCE [LARGE SCALE GENOMIC DNA]</scope>
</reference>
<dbReference type="AlphaFoldDB" id="A0A9P1BEG4"/>
<organism evidence="2">
    <name type="scientific">Cladocopium goreaui</name>
    <dbReference type="NCBI Taxonomy" id="2562237"/>
    <lineage>
        <taxon>Eukaryota</taxon>
        <taxon>Sar</taxon>
        <taxon>Alveolata</taxon>
        <taxon>Dinophyceae</taxon>
        <taxon>Suessiales</taxon>
        <taxon>Symbiodiniaceae</taxon>
        <taxon>Cladocopium</taxon>
    </lineage>
</organism>
<keyword evidence="3" id="KW-0489">Methyltransferase</keyword>
<reference evidence="2" key="1">
    <citation type="submission" date="2022-10" db="EMBL/GenBank/DDBJ databases">
        <authorList>
            <person name="Chen Y."/>
            <person name="Dougan E. K."/>
            <person name="Chan C."/>
            <person name="Rhodes N."/>
            <person name="Thang M."/>
        </authorList>
    </citation>
    <scope>NUCLEOTIDE SEQUENCE</scope>
</reference>
<protein>
    <submittedName>
        <fullName evidence="3">Ubiquinone/menaquinone biosynthesis C-methyltransferase UbiE (2-methoxy-6-polyprenyl-1,4-benzoquinol methylase) (Demethylmenaquinone methyltransferase)</fullName>
    </submittedName>
</protein>
<dbReference type="InterPro" id="IPR025714">
    <property type="entry name" value="Methyltranfer_dom"/>
</dbReference>
<proteinExistence type="predicted"/>
<dbReference type="CDD" id="cd02440">
    <property type="entry name" value="AdoMet_MTases"/>
    <property type="match status" value="1"/>
</dbReference>
<dbReference type="OrthoDB" id="8300214at2759"/>
<dbReference type="InterPro" id="IPR029063">
    <property type="entry name" value="SAM-dependent_MTases_sf"/>
</dbReference>
<keyword evidence="3" id="KW-0830">Ubiquinone</keyword>
<dbReference type="SUPFAM" id="SSF53335">
    <property type="entry name" value="S-adenosyl-L-methionine-dependent methyltransferases"/>
    <property type="match status" value="1"/>
</dbReference>
<dbReference type="GO" id="GO:0032259">
    <property type="term" value="P:methylation"/>
    <property type="evidence" value="ECO:0007669"/>
    <property type="project" value="UniProtKB-KW"/>
</dbReference>
<dbReference type="Proteomes" id="UP001152797">
    <property type="component" value="Unassembled WGS sequence"/>
</dbReference>
<evidence type="ECO:0000313" key="4">
    <source>
        <dbReference type="Proteomes" id="UP001152797"/>
    </source>
</evidence>
<dbReference type="PANTHER" id="PTHR43861">
    <property type="entry name" value="TRANS-ACONITATE 2-METHYLTRANSFERASE-RELATED"/>
    <property type="match status" value="1"/>
</dbReference>
<comment type="caution">
    <text evidence="2">The sequence shown here is derived from an EMBL/GenBank/DDBJ whole genome shotgun (WGS) entry which is preliminary data.</text>
</comment>
<dbReference type="Pfam" id="PF13847">
    <property type="entry name" value="Methyltransf_31"/>
    <property type="match status" value="1"/>
</dbReference>
<keyword evidence="4" id="KW-1185">Reference proteome</keyword>